<organism evidence="1 2">
    <name type="scientific">Cetraspora pellucida</name>
    <dbReference type="NCBI Taxonomy" id="1433469"/>
    <lineage>
        <taxon>Eukaryota</taxon>
        <taxon>Fungi</taxon>
        <taxon>Fungi incertae sedis</taxon>
        <taxon>Mucoromycota</taxon>
        <taxon>Glomeromycotina</taxon>
        <taxon>Glomeromycetes</taxon>
        <taxon>Diversisporales</taxon>
        <taxon>Gigasporaceae</taxon>
        <taxon>Cetraspora</taxon>
    </lineage>
</organism>
<sequence length="123" mass="14252">VSVKMSISTSISDYIDDDDIYSVDVYDKPPRPDESTMWDYFMIETTEKSTFDVCQICKEKNIDVSATRLQDFKFINIKKLKSEDEFDTQIISKQLHQSLQPPVTTEDLCDLVKAASYLSLQEY</sequence>
<gene>
    <name evidence="1" type="ORF">CPELLU_LOCUS16922</name>
</gene>
<reference evidence="1" key="1">
    <citation type="submission" date="2021-06" db="EMBL/GenBank/DDBJ databases">
        <authorList>
            <person name="Kallberg Y."/>
            <person name="Tangrot J."/>
            <person name="Rosling A."/>
        </authorList>
    </citation>
    <scope>NUCLEOTIDE SEQUENCE</scope>
    <source>
        <strain evidence="1">FL966</strain>
    </source>
</reference>
<proteinExistence type="predicted"/>
<dbReference type="Proteomes" id="UP000789759">
    <property type="component" value="Unassembled WGS sequence"/>
</dbReference>
<protein>
    <submittedName>
        <fullName evidence="1">14528_t:CDS:1</fullName>
    </submittedName>
</protein>
<feature type="non-terminal residue" evidence="1">
    <location>
        <position position="123"/>
    </location>
</feature>
<accession>A0A9N9P485</accession>
<comment type="caution">
    <text evidence="1">The sequence shown here is derived from an EMBL/GenBank/DDBJ whole genome shotgun (WGS) entry which is preliminary data.</text>
</comment>
<dbReference type="AlphaFoldDB" id="A0A9N9P485"/>
<evidence type="ECO:0000313" key="2">
    <source>
        <dbReference type="Proteomes" id="UP000789759"/>
    </source>
</evidence>
<evidence type="ECO:0000313" key="1">
    <source>
        <dbReference type="EMBL" id="CAG8789689.1"/>
    </source>
</evidence>
<dbReference type="EMBL" id="CAJVQA010026662">
    <property type="protein sequence ID" value="CAG8789689.1"/>
    <property type="molecule type" value="Genomic_DNA"/>
</dbReference>
<name>A0A9N9P485_9GLOM</name>
<keyword evidence="2" id="KW-1185">Reference proteome</keyword>